<feature type="compositionally biased region" description="Low complexity" evidence="1">
    <location>
        <begin position="55"/>
        <end position="66"/>
    </location>
</feature>
<keyword evidence="4" id="KW-1185">Reference proteome</keyword>
<dbReference type="InterPro" id="IPR000008">
    <property type="entry name" value="C2_dom"/>
</dbReference>
<dbReference type="SUPFAM" id="SSF49562">
    <property type="entry name" value="C2 domain (Calcium/lipid-binding domain, CaLB)"/>
    <property type="match status" value="1"/>
</dbReference>
<dbReference type="OrthoDB" id="63267at2759"/>
<dbReference type="Gene3D" id="2.60.40.150">
    <property type="entry name" value="C2 domain"/>
    <property type="match status" value="1"/>
</dbReference>
<dbReference type="EMBL" id="LUKN01002602">
    <property type="protein sequence ID" value="OAQ98800.1"/>
    <property type="molecule type" value="Genomic_DNA"/>
</dbReference>
<feature type="compositionally biased region" description="Low complexity" evidence="1">
    <location>
        <begin position="187"/>
        <end position="209"/>
    </location>
</feature>
<feature type="compositionally biased region" description="Polar residues" evidence="1">
    <location>
        <begin position="1"/>
        <end position="10"/>
    </location>
</feature>
<feature type="region of interest" description="Disordered" evidence="1">
    <location>
        <begin position="373"/>
        <end position="405"/>
    </location>
</feature>
<name>A0A179IB03_CORDF</name>
<dbReference type="AlphaFoldDB" id="A0A179IB03"/>
<feature type="compositionally biased region" description="Low complexity" evidence="1">
    <location>
        <begin position="85"/>
        <end position="95"/>
    </location>
</feature>
<feature type="domain" description="C2" evidence="2">
    <location>
        <begin position="302"/>
        <end position="469"/>
    </location>
</feature>
<feature type="compositionally biased region" description="Polar residues" evidence="1">
    <location>
        <begin position="148"/>
        <end position="158"/>
    </location>
</feature>
<feature type="region of interest" description="Disordered" evidence="1">
    <location>
        <begin position="270"/>
        <end position="315"/>
    </location>
</feature>
<feature type="compositionally biased region" description="Low complexity" evidence="1">
    <location>
        <begin position="230"/>
        <end position="248"/>
    </location>
</feature>
<comment type="caution">
    <text evidence="3">The sequence shown here is derived from an EMBL/GenBank/DDBJ whole genome shotgun (WGS) entry which is preliminary data.</text>
</comment>
<dbReference type="InterPro" id="IPR035892">
    <property type="entry name" value="C2_domain_sf"/>
</dbReference>
<sequence length="555" mass="59208">MQAVDQSTARTAAEDDGIDQIGSETPRSGIATPQPDPHDKRLPGIMSYFGQVRQDPSTTLSPSSLDSRQHSLHNTSQTPQIALVATAQAEAGAQTAEDDDSRHTASEGTQMRPPPVPQARSSPSPFASLAPSDALSTAHPPVPLSAKSGPTQHLTTNMHPYPTPPQSQPCSSASSAIHVVTSRPQDSAPAGRSASLAASATSAAQQLSSNTRSVHSLDESRAENSHHLDTTLSNTSNSASSTSTVQPSSKWFSLDGLKELTRGIIFKSGTSTPTRALSTARPSHSDSKDLLSRTSNDGAEASGTQTPRSTGAEVPAARGKLTIKISEARGLRKCNDPYVVAVFQRSELISGGPRPADDEEPLNIAQAAVGGIPIQRSGSDSGRPMAIPMRSRQSSNTSITDYNTFRTRNGRNGSLTNPKWDAEAVFDVVDSGSLVDVSVYDHSANGEEFLGHVNFEAPREKETAVRGWFPLKGHVNTANFQGFTFVDESALDDHMRDRARTDDEDMDDAGHHTNGNDDDWDNLDDFDVKKGNRMSGILRTSTHDEQMVGGGHFDD</sequence>
<accession>A0A179IB03</accession>
<evidence type="ECO:0000256" key="1">
    <source>
        <dbReference type="SAM" id="MobiDB-lite"/>
    </source>
</evidence>
<dbReference type="Proteomes" id="UP000243081">
    <property type="component" value="Unassembled WGS sequence"/>
</dbReference>
<evidence type="ECO:0000313" key="3">
    <source>
        <dbReference type="EMBL" id="OAQ98800.1"/>
    </source>
</evidence>
<gene>
    <name evidence="3" type="ORF">LLEC1_03872</name>
</gene>
<evidence type="ECO:0000313" key="4">
    <source>
        <dbReference type="Proteomes" id="UP000243081"/>
    </source>
</evidence>
<proteinExistence type="predicted"/>
<evidence type="ECO:0000259" key="2">
    <source>
        <dbReference type="PROSITE" id="PS50004"/>
    </source>
</evidence>
<reference evidence="3 4" key="1">
    <citation type="submission" date="2016-03" db="EMBL/GenBank/DDBJ databases">
        <title>Fine-scale spatial genetic structure of a fungal parasite of coffee scale insects.</title>
        <authorList>
            <person name="Jackson D."/>
            <person name="Zemenick K.A."/>
            <person name="Malloure B."/>
            <person name="Quandt C.A."/>
            <person name="James T.Y."/>
        </authorList>
    </citation>
    <scope>NUCLEOTIDE SEQUENCE [LARGE SCALE GENOMIC DNA]</scope>
    <source>
        <strain evidence="3 4">UM487</strain>
    </source>
</reference>
<dbReference type="PROSITE" id="PS50004">
    <property type="entry name" value="C2"/>
    <property type="match status" value="1"/>
</dbReference>
<feature type="region of interest" description="Disordered" evidence="1">
    <location>
        <begin position="501"/>
        <end position="523"/>
    </location>
</feature>
<feature type="compositionally biased region" description="Basic and acidic residues" evidence="1">
    <location>
        <begin position="215"/>
        <end position="229"/>
    </location>
</feature>
<protein>
    <recommendedName>
        <fullName evidence="2">C2 domain-containing protein</fullName>
    </recommendedName>
</protein>
<dbReference type="SMART" id="SM00239">
    <property type="entry name" value="C2"/>
    <property type="match status" value="1"/>
</dbReference>
<organism evidence="3 4">
    <name type="scientific">Cordyceps confragosa</name>
    <name type="common">Lecanicillium lecanii</name>
    <dbReference type="NCBI Taxonomy" id="2714763"/>
    <lineage>
        <taxon>Eukaryota</taxon>
        <taxon>Fungi</taxon>
        <taxon>Dikarya</taxon>
        <taxon>Ascomycota</taxon>
        <taxon>Pezizomycotina</taxon>
        <taxon>Sordariomycetes</taxon>
        <taxon>Hypocreomycetidae</taxon>
        <taxon>Hypocreales</taxon>
        <taxon>Cordycipitaceae</taxon>
        <taxon>Akanthomyces</taxon>
    </lineage>
</organism>
<feature type="compositionally biased region" description="Low complexity" evidence="1">
    <location>
        <begin position="121"/>
        <end position="136"/>
    </location>
</feature>
<dbReference type="Pfam" id="PF00168">
    <property type="entry name" value="C2"/>
    <property type="match status" value="1"/>
</dbReference>
<feature type="region of interest" description="Disordered" evidence="1">
    <location>
        <begin position="1"/>
        <end position="248"/>
    </location>
</feature>
<feature type="compositionally biased region" description="Polar residues" evidence="1">
    <location>
        <begin position="391"/>
        <end position="405"/>
    </location>
</feature>
<dbReference type="OMA" id="ARRDNRM"/>
<feature type="compositionally biased region" description="Polar residues" evidence="1">
    <location>
        <begin position="292"/>
        <end position="309"/>
    </location>
</feature>
<feature type="compositionally biased region" description="Polar residues" evidence="1">
    <location>
        <begin position="270"/>
        <end position="282"/>
    </location>
</feature>